<evidence type="ECO:0000256" key="2">
    <source>
        <dbReference type="ARBA" id="ARBA00012687"/>
    </source>
</evidence>
<gene>
    <name evidence="12" type="primary">lpxB</name>
    <name evidence="12" type="ORF">VRLFYP33_00067</name>
</gene>
<evidence type="ECO:0000256" key="1">
    <source>
        <dbReference type="ARBA" id="ARBA00002056"/>
    </source>
</evidence>
<dbReference type="GO" id="GO:0005543">
    <property type="term" value="F:phospholipid binding"/>
    <property type="evidence" value="ECO:0007669"/>
    <property type="project" value="TreeGrafter"/>
</dbReference>
<keyword evidence="8" id="KW-0443">Lipid metabolism</keyword>
<dbReference type="SUPFAM" id="SSF53756">
    <property type="entry name" value="UDP-Glycosyltransferase/glycogen phosphorylase"/>
    <property type="match status" value="1"/>
</dbReference>
<dbReference type="EC" id="2.4.1.182" evidence="2 10"/>
<comment type="catalytic activity">
    <reaction evidence="9">
        <text>a lipid X + a UDP-2-N,3-O-bis[(3R)-3-hydroxyacyl]-alpha-D-glucosamine = a lipid A disaccharide + UDP + H(+)</text>
        <dbReference type="Rhea" id="RHEA:67828"/>
        <dbReference type="ChEBI" id="CHEBI:15378"/>
        <dbReference type="ChEBI" id="CHEBI:58223"/>
        <dbReference type="ChEBI" id="CHEBI:137748"/>
        <dbReference type="ChEBI" id="CHEBI:176338"/>
        <dbReference type="ChEBI" id="CHEBI:176343"/>
        <dbReference type="EC" id="2.4.1.182"/>
    </reaction>
</comment>
<organism evidence="12">
    <name type="scientific">Veillonella ratti</name>
    <dbReference type="NCBI Taxonomy" id="103892"/>
    <lineage>
        <taxon>Bacteria</taxon>
        <taxon>Bacillati</taxon>
        <taxon>Bacillota</taxon>
        <taxon>Negativicutes</taxon>
        <taxon>Veillonellales</taxon>
        <taxon>Veillonellaceae</taxon>
        <taxon>Veillonella</taxon>
    </lineage>
</organism>
<dbReference type="GO" id="GO:0009245">
    <property type="term" value="P:lipid A biosynthetic process"/>
    <property type="evidence" value="ECO:0007669"/>
    <property type="project" value="UniProtKB-UniRule"/>
</dbReference>
<evidence type="ECO:0000256" key="11">
    <source>
        <dbReference type="SAM" id="MobiDB-lite"/>
    </source>
</evidence>
<feature type="region of interest" description="Disordered" evidence="11">
    <location>
        <begin position="378"/>
        <end position="413"/>
    </location>
</feature>
<reference evidence="12" key="1">
    <citation type="submission" date="2019-11" db="EMBL/GenBank/DDBJ databases">
        <authorList>
            <person name="Feng L."/>
        </authorList>
    </citation>
    <scope>NUCLEOTIDE SEQUENCE</scope>
    <source>
        <strain evidence="12">VrattiLFYP33</strain>
    </source>
</reference>
<keyword evidence="5" id="KW-0441">Lipid A biosynthesis</keyword>
<dbReference type="GO" id="GO:0008915">
    <property type="term" value="F:lipid-A-disaccharide synthase activity"/>
    <property type="evidence" value="ECO:0007669"/>
    <property type="project" value="UniProtKB-UniRule"/>
</dbReference>
<dbReference type="Pfam" id="PF02684">
    <property type="entry name" value="LpxB"/>
    <property type="match status" value="1"/>
</dbReference>
<accession>A0A6N2ZUX9</accession>
<comment type="function">
    <text evidence="1">Condensation of UDP-2,3-diacylglucosamine and 2,3-diacylglucosamine-1-phosphate to form lipid A disaccharide, a precursor of lipid A, a phosphorylated glycolipid that anchors the lipopolysaccharide to the outer membrane of the cell.</text>
</comment>
<dbReference type="PANTHER" id="PTHR30372">
    <property type="entry name" value="LIPID-A-DISACCHARIDE SYNTHASE"/>
    <property type="match status" value="1"/>
</dbReference>
<dbReference type="GO" id="GO:0016020">
    <property type="term" value="C:membrane"/>
    <property type="evidence" value="ECO:0007669"/>
    <property type="project" value="GOC"/>
</dbReference>
<evidence type="ECO:0000256" key="3">
    <source>
        <dbReference type="ARBA" id="ARBA00020902"/>
    </source>
</evidence>
<keyword evidence="7 12" id="KW-0808">Transferase</keyword>
<proteinExistence type="predicted"/>
<dbReference type="NCBIfam" id="TIGR00215">
    <property type="entry name" value="lpxB"/>
    <property type="match status" value="1"/>
</dbReference>
<evidence type="ECO:0000256" key="8">
    <source>
        <dbReference type="ARBA" id="ARBA00023098"/>
    </source>
</evidence>
<dbReference type="RefSeq" id="WP_021840888.1">
    <property type="nucleotide sequence ID" value="NZ_CACRUX010000017.1"/>
</dbReference>
<evidence type="ECO:0000256" key="10">
    <source>
        <dbReference type="NCBIfam" id="TIGR00215"/>
    </source>
</evidence>
<evidence type="ECO:0000256" key="5">
    <source>
        <dbReference type="ARBA" id="ARBA00022556"/>
    </source>
</evidence>
<keyword evidence="4" id="KW-0444">Lipid biosynthesis</keyword>
<evidence type="ECO:0000256" key="6">
    <source>
        <dbReference type="ARBA" id="ARBA00022676"/>
    </source>
</evidence>
<evidence type="ECO:0000256" key="9">
    <source>
        <dbReference type="ARBA" id="ARBA00048975"/>
    </source>
</evidence>
<sequence length="413" mass="44754">MKVMFSAGEASGDTHAASVAGALKTLYPEVTMLGMGGSRMAAAGVNIVYDIKQLGYIGIVEIVKALPSFFKLRAYLKDIMMREKPDVLVCVDYPGFNMKLAKVAHDLGIPVVYYIAPTIWAWHRSRGKDIAKTVTKVASIFPFEAAAYREFGVDVEFVGNPLVDIVKPTMTKAEAMTYFHMDPDTKRVLLMPGSRKQEVLGLLDRMLKGAEIVMQKHSNLAFYLPRAHTIDKEELEAIVTNYKVPVTITEDHTYDLMQSCDVCLAASGTATLETALMGLPTILLYRLSPVTFMLGKLLVNLTHVGLPNIVAGREVIPELLQGQVTPVNIAKELTSLLEDSVRRNTMIDDLHAVKEALGGEGAVKRVAQVVANVAGAANSSNYGDTDSANISAPDGDIDHAKVSVDESTPGDAN</sequence>
<dbReference type="EMBL" id="CACRUX010000017">
    <property type="protein sequence ID" value="VYT81550.1"/>
    <property type="molecule type" value="Genomic_DNA"/>
</dbReference>
<dbReference type="Gene3D" id="3.40.50.2000">
    <property type="entry name" value="Glycogen Phosphorylase B"/>
    <property type="match status" value="1"/>
</dbReference>
<feature type="compositionally biased region" description="Polar residues" evidence="11">
    <location>
        <begin position="379"/>
        <end position="390"/>
    </location>
</feature>
<dbReference type="AlphaFoldDB" id="A0A6N2ZUX9"/>
<evidence type="ECO:0000313" key="12">
    <source>
        <dbReference type="EMBL" id="VYT81550.1"/>
    </source>
</evidence>
<evidence type="ECO:0000256" key="7">
    <source>
        <dbReference type="ARBA" id="ARBA00022679"/>
    </source>
</evidence>
<dbReference type="InterPro" id="IPR003835">
    <property type="entry name" value="Glyco_trans_19"/>
</dbReference>
<protein>
    <recommendedName>
        <fullName evidence="3 10">Lipid-A-disaccharide synthase</fullName>
        <ecNumber evidence="2 10">2.4.1.182</ecNumber>
    </recommendedName>
</protein>
<keyword evidence="6 12" id="KW-0328">Glycosyltransferase</keyword>
<evidence type="ECO:0000256" key="4">
    <source>
        <dbReference type="ARBA" id="ARBA00022516"/>
    </source>
</evidence>
<name>A0A6N2ZUX9_9FIRM</name>
<dbReference type="PANTHER" id="PTHR30372:SF4">
    <property type="entry name" value="LIPID-A-DISACCHARIDE SYNTHASE, MITOCHONDRIAL-RELATED"/>
    <property type="match status" value="1"/>
</dbReference>